<sequence length="69" mass="7661">MVLTASQGCERPIGRDLDGIRILPVLPFLVLIMTFLAELNGCGGFEKKHDGGIEFSRVPIDCKFVEQLR</sequence>
<comment type="caution">
    <text evidence="2">The sequence shown here is derived from an EMBL/GenBank/DDBJ whole genome shotgun (WGS) entry which is preliminary data.</text>
</comment>
<keyword evidence="3" id="KW-1185">Reference proteome</keyword>
<feature type="transmembrane region" description="Helical" evidence="1">
    <location>
        <begin position="20"/>
        <end position="39"/>
    </location>
</feature>
<accession>A0AA36HHT1</accession>
<evidence type="ECO:0000313" key="3">
    <source>
        <dbReference type="Proteomes" id="UP001176961"/>
    </source>
</evidence>
<evidence type="ECO:0000256" key="1">
    <source>
        <dbReference type="SAM" id="Phobius"/>
    </source>
</evidence>
<dbReference type="Proteomes" id="UP001176961">
    <property type="component" value="Unassembled WGS sequence"/>
</dbReference>
<keyword evidence="1" id="KW-0472">Membrane</keyword>
<gene>
    <name evidence="2" type="ORF">CYNAS_LOCUS22131</name>
</gene>
<dbReference type="AlphaFoldDB" id="A0AA36HHT1"/>
<protein>
    <submittedName>
        <fullName evidence="2">Uncharacterized protein</fullName>
    </submittedName>
</protein>
<evidence type="ECO:0000313" key="2">
    <source>
        <dbReference type="EMBL" id="CAJ0610148.1"/>
    </source>
</evidence>
<organism evidence="2 3">
    <name type="scientific">Cylicocyclus nassatus</name>
    <name type="common">Nematode worm</name>
    <dbReference type="NCBI Taxonomy" id="53992"/>
    <lineage>
        <taxon>Eukaryota</taxon>
        <taxon>Metazoa</taxon>
        <taxon>Ecdysozoa</taxon>
        <taxon>Nematoda</taxon>
        <taxon>Chromadorea</taxon>
        <taxon>Rhabditida</taxon>
        <taxon>Rhabditina</taxon>
        <taxon>Rhabditomorpha</taxon>
        <taxon>Strongyloidea</taxon>
        <taxon>Strongylidae</taxon>
        <taxon>Cylicocyclus</taxon>
    </lineage>
</organism>
<name>A0AA36HHT1_CYLNA</name>
<proteinExistence type="predicted"/>
<keyword evidence="1" id="KW-0812">Transmembrane</keyword>
<dbReference type="EMBL" id="CATQJL010000326">
    <property type="protein sequence ID" value="CAJ0610148.1"/>
    <property type="molecule type" value="Genomic_DNA"/>
</dbReference>
<keyword evidence="1" id="KW-1133">Transmembrane helix</keyword>
<reference evidence="2" key="1">
    <citation type="submission" date="2023-07" db="EMBL/GenBank/DDBJ databases">
        <authorList>
            <consortium name="CYATHOMIX"/>
        </authorList>
    </citation>
    <scope>NUCLEOTIDE SEQUENCE</scope>
    <source>
        <strain evidence="2">N/A</strain>
    </source>
</reference>